<organism evidence="4 5">
    <name type="scientific">Orbilia brochopaga</name>
    <dbReference type="NCBI Taxonomy" id="3140254"/>
    <lineage>
        <taxon>Eukaryota</taxon>
        <taxon>Fungi</taxon>
        <taxon>Dikarya</taxon>
        <taxon>Ascomycota</taxon>
        <taxon>Pezizomycotina</taxon>
        <taxon>Orbiliomycetes</taxon>
        <taxon>Orbiliales</taxon>
        <taxon>Orbiliaceae</taxon>
        <taxon>Orbilia</taxon>
    </lineage>
</organism>
<keyword evidence="2" id="KW-0472">Membrane</keyword>
<feature type="transmembrane region" description="Helical" evidence="2">
    <location>
        <begin position="146"/>
        <end position="168"/>
    </location>
</feature>
<feature type="compositionally biased region" description="Polar residues" evidence="1">
    <location>
        <begin position="112"/>
        <end position="123"/>
    </location>
</feature>
<dbReference type="AlphaFoldDB" id="A0AAV9UF02"/>
<keyword evidence="2" id="KW-0812">Transmembrane</keyword>
<evidence type="ECO:0000256" key="1">
    <source>
        <dbReference type="SAM" id="MobiDB-lite"/>
    </source>
</evidence>
<evidence type="ECO:0000256" key="2">
    <source>
        <dbReference type="SAM" id="Phobius"/>
    </source>
</evidence>
<reference evidence="4 5" key="1">
    <citation type="submission" date="2019-10" db="EMBL/GenBank/DDBJ databases">
        <authorList>
            <person name="Palmer J.M."/>
        </authorList>
    </citation>
    <scope>NUCLEOTIDE SEQUENCE [LARGE SCALE GENOMIC DNA]</scope>
    <source>
        <strain evidence="4 5">TWF696</strain>
    </source>
</reference>
<feature type="region of interest" description="Disordered" evidence="1">
    <location>
        <begin position="86"/>
        <end position="142"/>
    </location>
</feature>
<evidence type="ECO:0000313" key="5">
    <source>
        <dbReference type="Proteomes" id="UP001375240"/>
    </source>
</evidence>
<dbReference type="Proteomes" id="UP001375240">
    <property type="component" value="Unassembled WGS sequence"/>
</dbReference>
<comment type="caution">
    <text evidence="4">The sequence shown here is derived from an EMBL/GenBank/DDBJ whole genome shotgun (WGS) entry which is preliminary data.</text>
</comment>
<feature type="chain" id="PRO_5043698718" evidence="3">
    <location>
        <begin position="21"/>
        <end position="231"/>
    </location>
</feature>
<protein>
    <submittedName>
        <fullName evidence="4">Uncharacterized protein</fullName>
    </submittedName>
</protein>
<proteinExistence type="predicted"/>
<dbReference type="EMBL" id="JAVHNQ010000009">
    <property type="protein sequence ID" value="KAK6338688.1"/>
    <property type="molecule type" value="Genomic_DNA"/>
</dbReference>
<keyword evidence="2" id="KW-1133">Transmembrane helix</keyword>
<keyword evidence="3" id="KW-0732">Signal</keyword>
<sequence>MAPTTPLISLITALVAVISAAPIPSGEKLGYILSPRTNESPDNSVIVLPRVPQPPPSAPIPTVTVVVVPIPPNIPAPASIVGPALPHPPAPISPPPPPPPPSPGYAAAKPPQANTNNGGSKPDTSGPVPHTHPPPDPSDKGSDKSWIIGVVVVAIAAIGGLYWCCCVYPSRKLLANGFTQDGSAAVGPDGTEGPRGRFLDWRYRFLLPAPPPLPPNFQRGARDWPYWHAYI</sequence>
<gene>
    <name evidence="4" type="ORF">TWF696_009500</name>
</gene>
<feature type="compositionally biased region" description="Pro residues" evidence="1">
    <location>
        <begin position="86"/>
        <end position="103"/>
    </location>
</feature>
<evidence type="ECO:0000313" key="4">
    <source>
        <dbReference type="EMBL" id="KAK6338688.1"/>
    </source>
</evidence>
<feature type="signal peptide" evidence="3">
    <location>
        <begin position="1"/>
        <end position="20"/>
    </location>
</feature>
<name>A0AAV9UF02_9PEZI</name>
<accession>A0AAV9UF02</accession>
<keyword evidence="5" id="KW-1185">Reference proteome</keyword>
<evidence type="ECO:0000256" key="3">
    <source>
        <dbReference type="SAM" id="SignalP"/>
    </source>
</evidence>